<feature type="region of interest" description="Disordered" evidence="9">
    <location>
        <begin position="198"/>
        <end position="246"/>
    </location>
</feature>
<evidence type="ECO:0000256" key="6">
    <source>
        <dbReference type="ARBA" id="ARBA00023125"/>
    </source>
</evidence>
<dbReference type="GO" id="GO:0003677">
    <property type="term" value="F:DNA binding"/>
    <property type="evidence" value="ECO:0007669"/>
    <property type="project" value="UniProtKB-KW"/>
</dbReference>
<dbReference type="PROSITE" id="PS00093">
    <property type="entry name" value="N4_MTASE"/>
    <property type="match status" value="1"/>
</dbReference>
<comment type="caution">
    <text evidence="11">The sequence shown here is derived from an EMBL/GenBank/DDBJ whole genome shotgun (WGS) entry which is preliminary data.</text>
</comment>
<evidence type="ECO:0000313" key="11">
    <source>
        <dbReference type="EMBL" id="TDH25360.1"/>
    </source>
</evidence>
<reference evidence="11 12" key="1">
    <citation type="journal article" date="2019" name="Sci. Rep.">
        <title>Extended insight into the Mycobacterium chelonae-abscessus complex through whole genome sequencing of Mycobacterium salmoniphilum outbreak and Mycobacterium salmoniphilum-like strains.</title>
        <authorList>
            <person name="Behra P.R.K."/>
            <person name="Das S."/>
            <person name="Pettersson B.M.F."/>
            <person name="Shirreff L."/>
            <person name="DuCote T."/>
            <person name="Jacobsson K.G."/>
            <person name="Ennis D.G."/>
            <person name="Kirsebom L.A."/>
        </authorList>
    </citation>
    <scope>NUCLEOTIDE SEQUENCE [LARGE SCALE GENOMIC DNA]</scope>
    <source>
        <strain evidence="11 12">DSM 45524</strain>
    </source>
</reference>
<keyword evidence="6" id="KW-0238">DNA-binding</keyword>
<comment type="similarity">
    <text evidence="1">Belongs to the N(4)/N(6)-methyltransferase family. N(4) subfamily.</text>
</comment>
<evidence type="ECO:0000256" key="1">
    <source>
        <dbReference type="ARBA" id="ARBA00010203"/>
    </source>
</evidence>
<dbReference type="Gene3D" id="3.40.50.150">
    <property type="entry name" value="Vaccinia Virus protein VP39"/>
    <property type="match status" value="1"/>
</dbReference>
<dbReference type="EC" id="2.1.1.-" evidence="8"/>
<keyword evidence="5" id="KW-0680">Restriction system</keyword>
<keyword evidence="2 11" id="KW-0489">Methyltransferase</keyword>
<evidence type="ECO:0000256" key="8">
    <source>
        <dbReference type="RuleBase" id="RU362026"/>
    </source>
</evidence>
<evidence type="ECO:0000256" key="5">
    <source>
        <dbReference type="ARBA" id="ARBA00022747"/>
    </source>
</evidence>
<dbReference type="InterPro" id="IPR002941">
    <property type="entry name" value="DNA_methylase_N4/N6"/>
</dbReference>
<evidence type="ECO:0000256" key="3">
    <source>
        <dbReference type="ARBA" id="ARBA00022679"/>
    </source>
</evidence>
<keyword evidence="3 11" id="KW-0808">Transferase</keyword>
<dbReference type="EMBL" id="RXLR01000006">
    <property type="protein sequence ID" value="TDH25360.1"/>
    <property type="molecule type" value="Genomic_DNA"/>
</dbReference>
<dbReference type="SUPFAM" id="SSF53335">
    <property type="entry name" value="S-adenosyl-L-methionine-dependent methyltransferases"/>
    <property type="match status" value="1"/>
</dbReference>
<proteinExistence type="inferred from homology"/>
<evidence type="ECO:0000256" key="4">
    <source>
        <dbReference type="ARBA" id="ARBA00022691"/>
    </source>
</evidence>
<dbReference type="RefSeq" id="WP_078336073.1">
    <property type="nucleotide sequence ID" value="NZ_MAFQ01000015.1"/>
</dbReference>
<dbReference type="InterPro" id="IPR001091">
    <property type="entry name" value="RM_Methyltransferase"/>
</dbReference>
<dbReference type="Pfam" id="PF01555">
    <property type="entry name" value="N6_N4_Mtase"/>
    <property type="match status" value="1"/>
</dbReference>
<dbReference type="InterPro" id="IPR017985">
    <property type="entry name" value="MeTrfase_CN4_CS"/>
</dbReference>
<evidence type="ECO:0000256" key="9">
    <source>
        <dbReference type="SAM" id="MobiDB-lite"/>
    </source>
</evidence>
<accession>A0A4R5PG44</accession>
<evidence type="ECO:0000259" key="10">
    <source>
        <dbReference type="Pfam" id="PF01555"/>
    </source>
</evidence>
<dbReference type="GO" id="GO:0032259">
    <property type="term" value="P:methylation"/>
    <property type="evidence" value="ECO:0007669"/>
    <property type="project" value="UniProtKB-KW"/>
</dbReference>
<name>A0A4R5PG44_9MYCO</name>
<keyword evidence="4" id="KW-0949">S-adenosyl-L-methionine</keyword>
<protein>
    <recommendedName>
        <fullName evidence="8">Methyltransferase</fullName>
        <ecNumber evidence="8">2.1.1.-</ecNumber>
    </recommendedName>
</protein>
<dbReference type="Proteomes" id="UP000295627">
    <property type="component" value="Unassembled WGS sequence"/>
</dbReference>
<sequence>MTAPYYQDHSVTLYHGDALEVVEDLPDGAVDCIVTSPPYFGLRDYGEPGQYGLESSPAEYVEHMRTLFAQLRRALADDGTLWLNLGDSYSGGKRGVYDHTGHLSKGVPAVRPVTDLPGKNLIGIPWRVAFALQDDGWYLRNDNIWSKPNTMPESVNDRLSSKHEYVFMLTKSRRYFFDLDAIREPVICTREAALSWARDEQGVPGQRPQHRPGRAVRPEATPPGASPQTNFGPTGKRHGKFHPAGKNPGDVWEIATQPFPGAHFATMPPALAQRCIAAGCKPGGTVLDPFSGSGTTGMAAQRLDRKYVGIDLNRDYLDLSLRTRFGQPTFDFEAGA</sequence>
<evidence type="ECO:0000256" key="7">
    <source>
        <dbReference type="ARBA" id="ARBA00049120"/>
    </source>
</evidence>
<dbReference type="GO" id="GO:0015667">
    <property type="term" value="F:site-specific DNA-methyltransferase (cytosine-N4-specific) activity"/>
    <property type="evidence" value="ECO:0007669"/>
    <property type="project" value="UniProtKB-EC"/>
</dbReference>
<dbReference type="AlphaFoldDB" id="A0A4R5PG44"/>
<dbReference type="InterPro" id="IPR029063">
    <property type="entry name" value="SAM-dependent_MTases_sf"/>
</dbReference>
<dbReference type="GO" id="GO:0008170">
    <property type="term" value="F:N-methyltransferase activity"/>
    <property type="evidence" value="ECO:0007669"/>
    <property type="project" value="InterPro"/>
</dbReference>
<dbReference type="PRINTS" id="PR00508">
    <property type="entry name" value="S21N4MTFRASE"/>
</dbReference>
<evidence type="ECO:0000256" key="2">
    <source>
        <dbReference type="ARBA" id="ARBA00022603"/>
    </source>
</evidence>
<feature type="domain" description="DNA methylase N-4/N-6" evidence="10">
    <location>
        <begin position="30"/>
        <end position="320"/>
    </location>
</feature>
<organism evidence="11 12">
    <name type="scientific">Mycobacteroides franklinii</name>
    <dbReference type="NCBI Taxonomy" id="948102"/>
    <lineage>
        <taxon>Bacteria</taxon>
        <taxon>Bacillati</taxon>
        <taxon>Actinomycetota</taxon>
        <taxon>Actinomycetes</taxon>
        <taxon>Mycobacteriales</taxon>
        <taxon>Mycobacteriaceae</taxon>
        <taxon>Mycobacteroides</taxon>
    </lineage>
</organism>
<comment type="catalytic activity">
    <reaction evidence="7">
        <text>a 2'-deoxycytidine in DNA + S-adenosyl-L-methionine = an N(4)-methyl-2'-deoxycytidine in DNA + S-adenosyl-L-homocysteine + H(+)</text>
        <dbReference type="Rhea" id="RHEA:16857"/>
        <dbReference type="Rhea" id="RHEA-COMP:11369"/>
        <dbReference type="Rhea" id="RHEA-COMP:13674"/>
        <dbReference type="ChEBI" id="CHEBI:15378"/>
        <dbReference type="ChEBI" id="CHEBI:57856"/>
        <dbReference type="ChEBI" id="CHEBI:59789"/>
        <dbReference type="ChEBI" id="CHEBI:85452"/>
        <dbReference type="ChEBI" id="CHEBI:137933"/>
        <dbReference type="EC" id="2.1.1.113"/>
    </reaction>
</comment>
<evidence type="ECO:0000313" key="12">
    <source>
        <dbReference type="Proteomes" id="UP000295627"/>
    </source>
</evidence>
<gene>
    <name evidence="11" type="ORF">EJ571_01760</name>
</gene>
<dbReference type="GO" id="GO:0009307">
    <property type="term" value="P:DNA restriction-modification system"/>
    <property type="evidence" value="ECO:0007669"/>
    <property type="project" value="UniProtKB-KW"/>
</dbReference>